<dbReference type="Proteomes" id="UP000243859">
    <property type="component" value="Unassembled WGS sequence"/>
</dbReference>
<dbReference type="Pfam" id="PF07087">
    <property type="entry name" value="DUF1353"/>
    <property type="match status" value="1"/>
</dbReference>
<name>A0A2T5BQ94_9RHOB</name>
<dbReference type="OrthoDB" id="7906242at2"/>
<dbReference type="InterPro" id="IPR010767">
    <property type="entry name" value="Phage_CGC-2007_Cje0229"/>
</dbReference>
<organism evidence="1 2">
    <name type="scientific">Rhodovulum imhoffii</name>
    <dbReference type="NCBI Taxonomy" id="365340"/>
    <lineage>
        <taxon>Bacteria</taxon>
        <taxon>Pseudomonadati</taxon>
        <taxon>Pseudomonadota</taxon>
        <taxon>Alphaproteobacteria</taxon>
        <taxon>Rhodobacterales</taxon>
        <taxon>Paracoccaceae</taxon>
        <taxon>Rhodovulum</taxon>
    </lineage>
</organism>
<evidence type="ECO:0000313" key="1">
    <source>
        <dbReference type="EMBL" id="PTN01320.1"/>
    </source>
</evidence>
<comment type="caution">
    <text evidence="1">The sequence shown here is derived from an EMBL/GenBank/DDBJ whole genome shotgun (WGS) entry which is preliminary data.</text>
</comment>
<gene>
    <name evidence="1" type="ORF">C8N32_11419</name>
</gene>
<sequence length="124" mass="14265">MSALPDVSWCRKGGARGYVTTQPIEWWIGKKESGWKLTVPVDREFESSVPRWLTWVFSPDDPFFLKSAAIHDTLLEEGFRQAFADSQWFEAALSEHAPGLRTWVAYSAMRARRFLLWATGRSPE</sequence>
<keyword evidence="2" id="KW-1185">Reference proteome</keyword>
<dbReference type="RefSeq" id="WP_107893037.1">
    <property type="nucleotide sequence ID" value="NZ_NHSI01000040.1"/>
</dbReference>
<evidence type="ECO:0000313" key="2">
    <source>
        <dbReference type="Proteomes" id="UP000243859"/>
    </source>
</evidence>
<dbReference type="EMBL" id="QAAA01000014">
    <property type="protein sequence ID" value="PTN01320.1"/>
    <property type="molecule type" value="Genomic_DNA"/>
</dbReference>
<reference evidence="1 2" key="1">
    <citation type="submission" date="2018-04" db="EMBL/GenBank/DDBJ databases">
        <title>Genomic Encyclopedia of Archaeal and Bacterial Type Strains, Phase II (KMG-II): from individual species to whole genera.</title>
        <authorList>
            <person name="Goeker M."/>
        </authorList>
    </citation>
    <scope>NUCLEOTIDE SEQUENCE [LARGE SCALE GENOMIC DNA]</scope>
    <source>
        <strain evidence="1 2">DSM 18064</strain>
    </source>
</reference>
<proteinExistence type="predicted"/>
<dbReference type="AlphaFoldDB" id="A0A2T5BQ94"/>
<protein>
    <submittedName>
        <fullName evidence="1">Uncharacterized protein DUF1353</fullName>
    </submittedName>
</protein>
<accession>A0A2T5BQ94</accession>